<keyword evidence="1" id="KW-0732">Signal</keyword>
<reference evidence="2 3" key="1">
    <citation type="submission" date="2018-07" db="EMBL/GenBank/DDBJ databases">
        <title>Dyella monticola sp. nov. and Dyella psychrodurans sp. nov. isolated from monsoon evergreen broad-leaved forest soil of Dinghu Mountain, China.</title>
        <authorList>
            <person name="Gao Z."/>
            <person name="Qiu L."/>
        </authorList>
    </citation>
    <scope>NUCLEOTIDE SEQUENCE [LARGE SCALE GENOMIC DNA]</scope>
    <source>
        <strain evidence="2 3">4G-K06</strain>
    </source>
</reference>
<evidence type="ECO:0000313" key="2">
    <source>
        <dbReference type="EMBL" id="RDS80914.1"/>
    </source>
</evidence>
<protein>
    <submittedName>
        <fullName evidence="2">DUF3304 domain-containing protein</fullName>
    </submittedName>
</protein>
<dbReference type="Proteomes" id="UP000254258">
    <property type="component" value="Unassembled WGS sequence"/>
</dbReference>
<name>A0A370WXQ1_9GAMM</name>
<evidence type="ECO:0000256" key="1">
    <source>
        <dbReference type="SAM" id="SignalP"/>
    </source>
</evidence>
<sequence>MPADGHRKYSPRRRFALLLVVLLTIFSLSGCQADDDTMGLDVVGYNHTDRDIGSFYVNDRGGALLMHHKGGGGFVCCVAIPRKYTPNMTVTVSWTDEAGKHPQERIVAVPPYTPEDGGVFAVHFLRNGDIKVFVTMYLLQHPNYPLKGDQARM</sequence>
<gene>
    <name evidence="2" type="ORF">DWU98_13210</name>
</gene>
<evidence type="ECO:0000313" key="3">
    <source>
        <dbReference type="Proteomes" id="UP000254258"/>
    </source>
</evidence>
<accession>A0A370WXQ1</accession>
<feature type="signal peptide" evidence="1">
    <location>
        <begin position="1"/>
        <end position="33"/>
    </location>
</feature>
<dbReference type="AlphaFoldDB" id="A0A370WXQ1"/>
<dbReference type="InterPro" id="IPR021733">
    <property type="entry name" value="DUF3304"/>
</dbReference>
<keyword evidence="3" id="KW-1185">Reference proteome</keyword>
<organism evidence="2 3">
    <name type="scientific">Dyella monticola</name>
    <dbReference type="NCBI Taxonomy" id="1927958"/>
    <lineage>
        <taxon>Bacteria</taxon>
        <taxon>Pseudomonadati</taxon>
        <taxon>Pseudomonadota</taxon>
        <taxon>Gammaproteobacteria</taxon>
        <taxon>Lysobacterales</taxon>
        <taxon>Rhodanobacteraceae</taxon>
        <taxon>Dyella</taxon>
    </lineage>
</organism>
<dbReference type="EMBL" id="QRBE01000007">
    <property type="protein sequence ID" value="RDS80914.1"/>
    <property type="molecule type" value="Genomic_DNA"/>
</dbReference>
<feature type="chain" id="PRO_5016837560" evidence="1">
    <location>
        <begin position="34"/>
        <end position="153"/>
    </location>
</feature>
<comment type="caution">
    <text evidence="2">The sequence shown here is derived from an EMBL/GenBank/DDBJ whole genome shotgun (WGS) entry which is preliminary data.</text>
</comment>
<dbReference type="Pfam" id="PF11745">
    <property type="entry name" value="DUF3304"/>
    <property type="match status" value="1"/>
</dbReference>
<dbReference type="PROSITE" id="PS51257">
    <property type="entry name" value="PROKAR_LIPOPROTEIN"/>
    <property type="match status" value="1"/>
</dbReference>
<proteinExistence type="predicted"/>